<dbReference type="RefSeq" id="WP_266120325.1">
    <property type="nucleotide sequence ID" value="NZ_JAPKNA010000001.1"/>
</dbReference>
<proteinExistence type="predicted"/>
<evidence type="ECO:0000313" key="2">
    <source>
        <dbReference type="EMBL" id="MCX5463488.1"/>
    </source>
</evidence>
<name>A0ABT3VJ30_9BURK</name>
<feature type="signal peptide" evidence="1">
    <location>
        <begin position="1"/>
        <end position="20"/>
    </location>
</feature>
<dbReference type="Proteomes" id="UP001209916">
    <property type="component" value="Unassembled WGS sequence"/>
</dbReference>
<feature type="chain" id="PRO_5046625580" evidence="1">
    <location>
        <begin position="21"/>
        <end position="206"/>
    </location>
</feature>
<evidence type="ECO:0000256" key="1">
    <source>
        <dbReference type="SAM" id="SignalP"/>
    </source>
</evidence>
<accession>A0ABT3VJ30</accession>
<gene>
    <name evidence="2" type="ORF">OSH09_04780</name>
</gene>
<reference evidence="2 3" key="1">
    <citation type="submission" date="2022-11" db="EMBL/GenBank/DDBJ databases">
        <title>Biodiversity and phylogenetic relationships of bacteria.</title>
        <authorList>
            <person name="Machado R.A.R."/>
            <person name="Bhat A."/>
            <person name="Loulou A."/>
            <person name="Kallel S."/>
        </authorList>
    </citation>
    <scope>NUCLEOTIDE SEQUENCE [LARGE SCALE GENOMIC DNA]</scope>
    <source>
        <strain evidence="2 3">DSM 13975</strain>
    </source>
</reference>
<sequence length="206" mass="22905">MKPLLALLLMTLLMLSPVPAKTQSLSEPIKDPQISWDQGQITQTDVGPVHSWALSTELGPQALSSRLEPFCGASFGAMRLEGQWVFLSAKDSKNCVLWLDSVQAQPRSGLLSMAEQSQRMSPSLNLAEAPVSGPVLWQHEQPGQAQSWLLIAESGWQEALRREAWGSEAGERFWRRGPAELDVMELEYGQERYLLLICRACEKEAS</sequence>
<dbReference type="EMBL" id="JAPKNA010000001">
    <property type="protein sequence ID" value="MCX5463488.1"/>
    <property type="molecule type" value="Genomic_DNA"/>
</dbReference>
<evidence type="ECO:0000313" key="3">
    <source>
        <dbReference type="Proteomes" id="UP001209916"/>
    </source>
</evidence>
<organism evidence="2 3">
    <name type="scientific">Alcaligenes parafaecalis</name>
    <dbReference type="NCBI Taxonomy" id="171260"/>
    <lineage>
        <taxon>Bacteria</taxon>
        <taxon>Pseudomonadati</taxon>
        <taxon>Pseudomonadota</taxon>
        <taxon>Betaproteobacteria</taxon>
        <taxon>Burkholderiales</taxon>
        <taxon>Alcaligenaceae</taxon>
        <taxon>Alcaligenes</taxon>
    </lineage>
</organism>
<comment type="caution">
    <text evidence="2">The sequence shown here is derived from an EMBL/GenBank/DDBJ whole genome shotgun (WGS) entry which is preliminary data.</text>
</comment>
<keyword evidence="3" id="KW-1185">Reference proteome</keyword>
<keyword evidence="1" id="KW-0732">Signal</keyword>
<protein>
    <submittedName>
        <fullName evidence="2">Uncharacterized protein</fullName>
    </submittedName>
</protein>